<accession>A0A4R4ZUZ9</accession>
<sequence>MSKPKPEKAVDPTRRGKRPMPRGWPGMGGGYSTYLQAPQEWRGTTVQVCGMWPFSAGTGSPMVGVPIGRNILSGATMCCDPISWFMRAKLISNPSMFVLGKPGLGKALDVDTQIPTPDGLRRMADLQPGDFVFGADGLPTAVVAVSEVMNERDCWELTFSSGETIVADAEHLWVTETAEDRRRSWVEHNVPRKRLPVGTDAELTAVGAARTSLGAEPVTVRDLTRALGWNGTTRESSVYRWASTVEPVRSKGSRRWYDPSTLVGAVDEALRRTKNDQRDRTPQKEAVTTAQIAATLVAGGKANHAVRVMEGLVLREAGLPLDPYVLGAWLGDGHSAAPRLTSIDQGIVDRIRAAGIECEQTGPMLYRLTIPGTYRQKGIGLTQVLSELGVLNAKHIPTTYLRGSDRQRRDLLAGLLDTDGTVSPAGGQVQYTATNRRLADDVLELVASLGYRPTLREGRATVNGKDCGPKWTIGFTTTDEVFGLRRKHETHAERTVGNPARTSHRYVVSARRVTSRPVRCIQVANSDGLYLAGRTFITTHNSTITRRMALGLAGYGVQPLVLGDLKPDYKDLIESLGGQVIQLGRGRGHLNILDPGESREAALRLTGKAREAIQADAHGRRQTMVSALISIMRSAPPTDREETIIDEALKVLDERHTGTPVLRDLLKVVQDAPDRVRNVALDRGSLDRYRQITEGLEASLIGLVGGGRLGEIFSEQTDNPMKMDRPVVFDVSNIDDSETNLQAAVLLACWSYGFGAVAVAQALADAGLEPRRHYFVILDELWRVLRAGRGLVDRVDALTRLNRQRGVGMAMISHTMSDLLALEHPEDRMKAKGFVERSGMVVLGGLPRAEMENLTEVVPMSQEEQNMLIGWQDPPAWDPATGEEAAPPGRGNFLIKVGGRPGIPVHVGLTSVEREINDTNKLWKTGADGRPLKVEVAEDGTEEVVEEYSFDDPAMLPPPDPTTRVVARPEVTNNG</sequence>
<name>A0A4R4ZUZ9_9ACTN</name>
<dbReference type="RefSeq" id="WP_132165424.1">
    <property type="nucleotide sequence ID" value="NZ_SMKX01000007.1"/>
</dbReference>
<evidence type="ECO:0000313" key="3">
    <source>
        <dbReference type="EMBL" id="TDD62310.1"/>
    </source>
</evidence>
<dbReference type="GO" id="GO:0016539">
    <property type="term" value="P:intein-mediated protein splicing"/>
    <property type="evidence" value="ECO:0007669"/>
    <property type="project" value="InterPro"/>
</dbReference>
<dbReference type="GO" id="GO:0004519">
    <property type="term" value="F:endonuclease activity"/>
    <property type="evidence" value="ECO:0007669"/>
    <property type="project" value="InterPro"/>
</dbReference>
<evidence type="ECO:0000256" key="1">
    <source>
        <dbReference type="SAM" id="MobiDB-lite"/>
    </source>
</evidence>
<proteinExistence type="predicted"/>
<dbReference type="Proteomes" id="UP000295124">
    <property type="component" value="Unassembled WGS sequence"/>
</dbReference>
<dbReference type="Gene3D" id="3.40.50.300">
    <property type="entry name" value="P-loop containing nucleotide triphosphate hydrolases"/>
    <property type="match status" value="1"/>
</dbReference>
<dbReference type="PROSITE" id="PS50819">
    <property type="entry name" value="INTEIN_ENDONUCLEASE"/>
    <property type="match status" value="1"/>
</dbReference>
<keyword evidence="4" id="KW-1185">Reference proteome</keyword>
<feature type="region of interest" description="Disordered" evidence="1">
    <location>
        <begin position="947"/>
        <end position="975"/>
    </location>
</feature>
<gene>
    <name evidence="3" type="ORF">E1263_03895</name>
</gene>
<dbReference type="PRINTS" id="PR00379">
    <property type="entry name" value="INTEIN"/>
</dbReference>
<dbReference type="InterPro" id="IPR004042">
    <property type="entry name" value="Intein_endonuc_central"/>
</dbReference>
<dbReference type="InterPro" id="IPR006142">
    <property type="entry name" value="INTEIN"/>
</dbReference>
<comment type="caution">
    <text evidence="3">The sequence shown here is derived from an EMBL/GenBank/DDBJ whole genome shotgun (WGS) entry which is preliminary data.</text>
</comment>
<dbReference type="AlphaFoldDB" id="A0A4R4ZUZ9"/>
<dbReference type="SUPFAM" id="SSF51294">
    <property type="entry name" value="Hedgehog/intein (Hint) domain"/>
    <property type="match status" value="1"/>
</dbReference>
<organism evidence="3 4">
    <name type="scientific">Kribbella antibiotica</name>
    <dbReference type="NCBI Taxonomy" id="190195"/>
    <lineage>
        <taxon>Bacteria</taxon>
        <taxon>Bacillati</taxon>
        <taxon>Actinomycetota</taxon>
        <taxon>Actinomycetes</taxon>
        <taxon>Propionibacteriales</taxon>
        <taxon>Kribbellaceae</taxon>
        <taxon>Kribbella</taxon>
    </lineage>
</organism>
<dbReference type="OrthoDB" id="9804380at2"/>
<dbReference type="SUPFAM" id="SSF55608">
    <property type="entry name" value="Homing endonucleases"/>
    <property type="match status" value="1"/>
</dbReference>
<dbReference type="Pfam" id="PF14528">
    <property type="entry name" value="LAGLIDADG_3"/>
    <property type="match status" value="1"/>
</dbReference>
<dbReference type="Gene3D" id="3.10.28.10">
    <property type="entry name" value="Homing endonucleases"/>
    <property type="match status" value="1"/>
</dbReference>
<dbReference type="InterPro" id="IPR004860">
    <property type="entry name" value="LAGLIDADG_dom"/>
</dbReference>
<dbReference type="InterPro" id="IPR027417">
    <property type="entry name" value="P-loop_NTPase"/>
</dbReference>
<feature type="compositionally biased region" description="Basic and acidic residues" evidence="1">
    <location>
        <begin position="1"/>
        <end position="14"/>
    </location>
</feature>
<feature type="region of interest" description="Disordered" evidence="1">
    <location>
        <begin position="1"/>
        <end position="24"/>
    </location>
</feature>
<reference evidence="3 4" key="1">
    <citation type="submission" date="2019-03" db="EMBL/GenBank/DDBJ databases">
        <title>Draft genome sequences of novel Actinobacteria.</title>
        <authorList>
            <person name="Sahin N."/>
            <person name="Ay H."/>
            <person name="Saygin H."/>
        </authorList>
    </citation>
    <scope>NUCLEOTIDE SEQUENCE [LARGE SCALE GENOMIC DNA]</scope>
    <source>
        <strain evidence="3 4">JCM 13523</strain>
    </source>
</reference>
<evidence type="ECO:0000259" key="2">
    <source>
        <dbReference type="PROSITE" id="PS50819"/>
    </source>
</evidence>
<dbReference type="InterPro" id="IPR027434">
    <property type="entry name" value="Homing_endonucl"/>
</dbReference>
<dbReference type="SMART" id="SM00306">
    <property type="entry name" value="HintN"/>
    <property type="match status" value="1"/>
</dbReference>
<dbReference type="InterPro" id="IPR003587">
    <property type="entry name" value="Hint_dom_N"/>
</dbReference>
<evidence type="ECO:0000313" key="4">
    <source>
        <dbReference type="Proteomes" id="UP000295124"/>
    </source>
</evidence>
<protein>
    <recommendedName>
        <fullName evidence="2">DOD-type homing endonuclease domain-containing protein</fullName>
    </recommendedName>
</protein>
<dbReference type="EMBL" id="SMKX01000007">
    <property type="protein sequence ID" value="TDD62310.1"/>
    <property type="molecule type" value="Genomic_DNA"/>
</dbReference>
<dbReference type="InterPro" id="IPR036844">
    <property type="entry name" value="Hint_dom_sf"/>
</dbReference>
<dbReference type="SUPFAM" id="SSF52540">
    <property type="entry name" value="P-loop containing nucleoside triphosphate hydrolases"/>
    <property type="match status" value="1"/>
</dbReference>
<feature type="domain" description="DOD-type homing endonuclease" evidence="2">
    <location>
        <begin position="325"/>
        <end position="451"/>
    </location>
</feature>